<reference evidence="3" key="1">
    <citation type="submission" date="2015-09" db="EMBL/GenBank/DDBJ databases">
        <authorList>
            <person name="Rodrigo-Torres L."/>
            <person name="Arahal D.R."/>
        </authorList>
    </citation>
    <scope>NUCLEOTIDE SEQUENCE [LARGE SCALE GENOMIC DNA]</scope>
    <source>
        <strain evidence="3">CECT 4293</strain>
    </source>
</reference>
<name>A0A0P1E2F7_9RHOB</name>
<proteinExistence type="predicted"/>
<dbReference type="RefSeq" id="WP_058272028.1">
    <property type="nucleotide sequence ID" value="NZ_CYPS01000010.1"/>
</dbReference>
<keyword evidence="3" id="KW-1185">Reference proteome</keyword>
<feature type="transmembrane region" description="Helical" evidence="1">
    <location>
        <begin position="6"/>
        <end position="23"/>
    </location>
</feature>
<dbReference type="EMBL" id="CYPS01000010">
    <property type="protein sequence ID" value="CUH41903.1"/>
    <property type="molecule type" value="Genomic_DNA"/>
</dbReference>
<dbReference type="AlphaFoldDB" id="A0A0P1E2F7"/>
<evidence type="ECO:0000313" key="2">
    <source>
        <dbReference type="EMBL" id="CUH41903.1"/>
    </source>
</evidence>
<organism evidence="2 3">
    <name type="scientific">Ruegeria atlantica</name>
    <dbReference type="NCBI Taxonomy" id="81569"/>
    <lineage>
        <taxon>Bacteria</taxon>
        <taxon>Pseudomonadati</taxon>
        <taxon>Pseudomonadota</taxon>
        <taxon>Alphaproteobacteria</taxon>
        <taxon>Rhodobacterales</taxon>
        <taxon>Roseobacteraceae</taxon>
        <taxon>Ruegeria</taxon>
    </lineage>
</organism>
<keyword evidence="1" id="KW-0812">Transmembrane</keyword>
<sequence length="85" mass="8571">MLEILGTIGANVISLPGILGLALGMMTRRVWLGALMGGIVGVLATFVFAHGSFATVDTFELLIAIGIGLCAGSVGSAIRIKGVTV</sequence>
<dbReference type="Proteomes" id="UP000050786">
    <property type="component" value="Unassembled WGS sequence"/>
</dbReference>
<protein>
    <submittedName>
        <fullName evidence="2">Uncharacterized protein</fullName>
    </submittedName>
</protein>
<keyword evidence="1" id="KW-0472">Membrane</keyword>
<feature type="transmembrane region" description="Helical" evidence="1">
    <location>
        <begin position="30"/>
        <end position="49"/>
    </location>
</feature>
<keyword evidence="1" id="KW-1133">Transmembrane helix</keyword>
<evidence type="ECO:0000256" key="1">
    <source>
        <dbReference type="SAM" id="Phobius"/>
    </source>
</evidence>
<gene>
    <name evidence="2" type="ORF">RUM4293_00787</name>
</gene>
<evidence type="ECO:0000313" key="3">
    <source>
        <dbReference type="Proteomes" id="UP000050786"/>
    </source>
</evidence>
<feature type="transmembrane region" description="Helical" evidence="1">
    <location>
        <begin position="61"/>
        <end position="80"/>
    </location>
</feature>
<accession>A0A0P1E2F7</accession>